<feature type="compositionally biased region" description="Low complexity" evidence="1">
    <location>
        <begin position="218"/>
        <end position="231"/>
    </location>
</feature>
<organism evidence="3 4">
    <name type="scientific">Dyadobacter linearis</name>
    <dbReference type="NCBI Taxonomy" id="2823330"/>
    <lineage>
        <taxon>Bacteria</taxon>
        <taxon>Pseudomonadati</taxon>
        <taxon>Bacteroidota</taxon>
        <taxon>Cytophagia</taxon>
        <taxon>Cytophagales</taxon>
        <taxon>Spirosomataceae</taxon>
        <taxon>Dyadobacter</taxon>
    </lineage>
</organism>
<proteinExistence type="predicted"/>
<sequence>MQESELIALWRSYDQKLEENLTLNRQNAAAITLIKIKSLLRTMAPMKIFVTVTGILWISFLCVVLYKTYSFASPFFWYSILIHVVLLAVVIGIYISQLVLIFQTDLSEALIETQRRLASLKGSTLLVSRLMFLHAPVWTTFSIQERMFEHPVWLTLQVATTILFLITALWLFFNIKYENRDKKWFKMIFNGKEWDPVMRSIEMLREIEGYEPNPPASSSPGSSGRRGYFGS</sequence>
<evidence type="ECO:0000313" key="4">
    <source>
        <dbReference type="Proteomes" id="UP000679725"/>
    </source>
</evidence>
<keyword evidence="2" id="KW-1133">Transmembrane helix</keyword>
<accession>A0ABM8UKA1</accession>
<feature type="transmembrane region" description="Helical" evidence="2">
    <location>
        <begin position="48"/>
        <end position="69"/>
    </location>
</feature>
<dbReference type="Proteomes" id="UP000679725">
    <property type="component" value="Unassembled WGS sequence"/>
</dbReference>
<feature type="transmembrane region" description="Helical" evidence="2">
    <location>
        <begin position="153"/>
        <end position="173"/>
    </location>
</feature>
<evidence type="ECO:0000256" key="2">
    <source>
        <dbReference type="SAM" id="Phobius"/>
    </source>
</evidence>
<evidence type="ECO:0000313" key="3">
    <source>
        <dbReference type="EMBL" id="CAG5067814.1"/>
    </source>
</evidence>
<name>A0ABM8UKA1_9BACT</name>
<dbReference type="EMBL" id="CAJRAU010000001">
    <property type="protein sequence ID" value="CAG5067814.1"/>
    <property type="molecule type" value="Genomic_DNA"/>
</dbReference>
<protein>
    <submittedName>
        <fullName evidence="3">Uncharacterized protein</fullName>
    </submittedName>
</protein>
<keyword evidence="2" id="KW-0812">Transmembrane</keyword>
<evidence type="ECO:0000256" key="1">
    <source>
        <dbReference type="SAM" id="MobiDB-lite"/>
    </source>
</evidence>
<comment type="caution">
    <text evidence="3">The sequence shown here is derived from an EMBL/GenBank/DDBJ whole genome shotgun (WGS) entry which is preliminary data.</text>
</comment>
<keyword evidence="4" id="KW-1185">Reference proteome</keyword>
<feature type="transmembrane region" description="Helical" evidence="2">
    <location>
        <begin position="75"/>
        <end position="102"/>
    </location>
</feature>
<gene>
    <name evidence="3" type="ORF">DYBT9623_00541</name>
</gene>
<feature type="transmembrane region" description="Helical" evidence="2">
    <location>
        <begin position="123"/>
        <end position="141"/>
    </location>
</feature>
<dbReference type="RefSeq" id="WP_215231954.1">
    <property type="nucleotide sequence ID" value="NZ_CAJRAU010000001.1"/>
</dbReference>
<reference evidence="3 4" key="1">
    <citation type="submission" date="2021-04" db="EMBL/GenBank/DDBJ databases">
        <authorList>
            <person name="Rodrigo-Torres L."/>
            <person name="Arahal R. D."/>
            <person name="Lucena T."/>
        </authorList>
    </citation>
    <scope>NUCLEOTIDE SEQUENCE [LARGE SCALE GENOMIC DNA]</scope>
    <source>
        <strain evidence="3 4">CECT 9623</strain>
    </source>
</reference>
<keyword evidence="2" id="KW-0472">Membrane</keyword>
<feature type="region of interest" description="Disordered" evidence="1">
    <location>
        <begin position="210"/>
        <end position="231"/>
    </location>
</feature>